<dbReference type="GO" id="GO:0003824">
    <property type="term" value="F:catalytic activity"/>
    <property type="evidence" value="ECO:0007669"/>
    <property type="project" value="InterPro"/>
</dbReference>
<accession>A0A7T1F3F4</accession>
<dbReference type="GO" id="GO:0051536">
    <property type="term" value="F:iron-sulfur cluster binding"/>
    <property type="evidence" value="ECO:0007669"/>
    <property type="project" value="UniProtKB-KW"/>
</dbReference>
<dbReference type="PROSITE" id="PS51918">
    <property type="entry name" value="RADICAL_SAM"/>
    <property type="match status" value="1"/>
</dbReference>
<gene>
    <name evidence="7" type="ORF">RT761_01583</name>
</gene>
<dbReference type="InterPro" id="IPR058240">
    <property type="entry name" value="rSAM_sf"/>
</dbReference>
<dbReference type="GO" id="GO:0046872">
    <property type="term" value="F:metal ion binding"/>
    <property type="evidence" value="ECO:0007669"/>
    <property type="project" value="UniProtKB-KW"/>
</dbReference>
<evidence type="ECO:0000256" key="2">
    <source>
        <dbReference type="ARBA" id="ARBA00022691"/>
    </source>
</evidence>
<keyword evidence="2" id="KW-0949">S-adenosyl-L-methionine</keyword>
<dbReference type="SFLD" id="SFLDG01082">
    <property type="entry name" value="B12-binding_domain_containing"/>
    <property type="match status" value="1"/>
</dbReference>
<dbReference type="SMART" id="SM00729">
    <property type="entry name" value="Elp3"/>
    <property type="match status" value="1"/>
</dbReference>
<dbReference type="Gene3D" id="3.80.30.20">
    <property type="entry name" value="tm_1862 like domain"/>
    <property type="match status" value="1"/>
</dbReference>
<dbReference type="InterPro" id="IPR051198">
    <property type="entry name" value="BchE-like"/>
</dbReference>
<dbReference type="InterPro" id="IPR023404">
    <property type="entry name" value="rSAM_horseshoe"/>
</dbReference>
<dbReference type="PANTHER" id="PTHR43409:SF15">
    <property type="entry name" value="PUTATIVE-RELATED"/>
    <property type="match status" value="1"/>
</dbReference>
<proteinExistence type="predicted"/>
<evidence type="ECO:0000256" key="4">
    <source>
        <dbReference type="ARBA" id="ARBA00023004"/>
    </source>
</evidence>
<feature type="domain" description="Radical SAM core" evidence="6">
    <location>
        <begin position="204"/>
        <end position="441"/>
    </location>
</feature>
<protein>
    <recommendedName>
        <fullName evidence="6">Radical SAM core domain-containing protein</fullName>
    </recommendedName>
</protein>
<dbReference type="AlphaFoldDB" id="A0A7T1F3F4"/>
<evidence type="ECO:0000256" key="5">
    <source>
        <dbReference type="ARBA" id="ARBA00023014"/>
    </source>
</evidence>
<dbReference type="SUPFAM" id="SSF102114">
    <property type="entry name" value="Radical SAM enzymes"/>
    <property type="match status" value="1"/>
</dbReference>
<dbReference type="InterPro" id="IPR007197">
    <property type="entry name" value="rSAM"/>
</dbReference>
<keyword evidence="5" id="KW-0411">Iron-sulfur</keyword>
<evidence type="ECO:0000256" key="1">
    <source>
        <dbReference type="ARBA" id="ARBA00001966"/>
    </source>
</evidence>
<evidence type="ECO:0000256" key="3">
    <source>
        <dbReference type="ARBA" id="ARBA00022723"/>
    </source>
</evidence>
<dbReference type="GO" id="GO:0005829">
    <property type="term" value="C:cytosol"/>
    <property type="evidence" value="ECO:0007669"/>
    <property type="project" value="TreeGrafter"/>
</dbReference>
<dbReference type="PANTHER" id="PTHR43409">
    <property type="entry name" value="ANAEROBIC MAGNESIUM-PROTOPORPHYRIN IX MONOMETHYL ESTER CYCLASE-RELATED"/>
    <property type="match status" value="1"/>
</dbReference>
<dbReference type="Pfam" id="PF04055">
    <property type="entry name" value="Radical_SAM"/>
    <property type="match status" value="1"/>
</dbReference>
<dbReference type="SFLD" id="SFLDS00029">
    <property type="entry name" value="Radical_SAM"/>
    <property type="match status" value="1"/>
</dbReference>
<dbReference type="EMBL" id="CP065383">
    <property type="protein sequence ID" value="QPM68365.1"/>
    <property type="molecule type" value="Genomic_DNA"/>
</dbReference>
<evidence type="ECO:0000313" key="7">
    <source>
        <dbReference type="EMBL" id="QPM68365.1"/>
    </source>
</evidence>
<sequence>MNKNILLVNPWIYDFTAYDLWMKPLGLLYLASHLKNSGYRVSLLDCMDRYHPFMPPPDHPGPKRLRSMGCGGYYRENIPKPIQFFSIPRYWSRFGIPWERVKQQLKEMKPPEWVFITGTMTYWYPGQIAFLKCVRQIWNNTRVIIGGWYPTLCLEHARQWGFDRIVEGVDPLQVIKQLCSDFKELSSIENYQHFFSVKPAFDLYKKLNYTIVLTSIGCPFRCTYCASGRYFPEFWRRPWKQVLDEIIYDYQNYGVQDLAFYDDALLYRAEESFLPLLRALQKERLPLRFHLPNSIHARYVTPEIAKLMRKCNFKTIRISLEFSDASSQKNTGNKVDNSIFEKAIQSFIQAGYAPEELEVYLLFGLPGLKEKDYEFSIEYVTDLGLRPRLSLFSPLPGTPDFERVNTLQIKDEPLLQNKIAYLYLSEQNELYEALQRKISKYTFFHKCDK</sequence>
<dbReference type="Proteomes" id="UP000594463">
    <property type="component" value="Chromosome"/>
</dbReference>
<comment type="cofactor">
    <cofactor evidence="1">
        <name>[4Fe-4S] cluster</name>
        <dbReference type="ChEBI" id="CHEBI:49883"/>
    </cofactor>
</comment>
<keyword evidence="4" id="KW-0408">Iron</keyword>
<dbReference type="KEGG" id="alam:RT761_01583"/>
<dbReference type="InterPro" id="IPR006638">
    <property type="entry name" value="Elp3/MiaA/NifB-like_rSAM"/>
</dbReference>
<keyword evidence="8" id="KW-1185">Reference proteome</keyword>
<name>A0A7T1F3F4_ATRLM</name>
<dbReference type="RefSeq" id="WP_218110877.1">
    <property type="nucleotide sequence ID" value="NZ_CP065383.1"/>
</dbReference>
<organism evidence="7 8">
    <name type="scientific">Atribacter laminatus</name>
    <dbReference type="NCBI Taxonomy" id="2847778"/>
    <lineage>
        <taxon>Bacteria</taxon>
        <taxon>Pseudomonadati</taxon>
        <taxon>Atribacterota</taxon>
        <taxon>Atribacteria</taxon>
        <taxon>Atribacterales</taxon>
        <taxon>Atribacteraceae</taxon>
        <taxon>Atribacter</taxon>
    </lineage>
</organism>
<keyword evidence="3" id="KW-0479">Metal-binding</keyword>
<evidence type="ECO:0000259" key="6">
    <source>
        <dbReference type="PROSITE" id="PS51918"/>
    </source>
</evidence>
<reference evidence="7 8" key="1">
    <citation type="journal article" date="2021" name="Nat. Commun.">
        <title>Isolation of a member of the candidate phylum Atribacteria reveals a unique cell membrane structure.</title>
        <authorList>
            <person name="Taiki K."/>
            <person name="Nobu M.K."/>
            <person name="Kusada H."/>
            <person name="Meng X.-Y."/>
            <person name="Hosoki N."/>
            <person name="Uematsu K."/>
            <person name="Yoshioka H."/>
            <person name="Kamagata Y."/>
            <person name="Tamaki H."/>
        </authorList>
    </citation>
    <scope>NUCLEOTIDE SEQUENCE [LARGE SCALE GENOMIC DNA]</scope>
    <source>
        <strain evidence="7 8">RT761</strain>
    </source>
</reference>
<dbReference type="CDD" id="cd01335">
    <property type="entry name" value="Radical_SAM"/>
    <property type="match status" value="1"/>
</dbReference>
<evidence type="ECO:0000313" key="8">
    <source>
        <dbReference type="Proteomes" id="UP000594463"/>
    </source>
</evidence>